<feature type="domain" description="Protein kinase" evidence="6">
    <location>
        <begin position="500"/>
        <end position="759"/>
    </location>
</feature>
<gene>
    <name evidence="7" type="ORF">M9Y10_035709</name>
</gene>
<dbReference type="InterPro" id="IPR017441">
    <property type="entry name" value="Protein_kinase_ATP_BS"/>
</dbReference>
<sequence length="767" mass="84590">MKICGYNKYSPFPEKSNNRSLCKEPCISPPCDHLLNVSSLLSYSCYSDHAVFIQNDFKAYALGSNKDFCISKTIPELTFSRERGIIILDSNKQRVRFLSAVCGYHYTLYLVSLREGKNNKLIYSHSKLGLLFLNINGHNPLKLFGGGSTSAAIDSEGSVIVVTRSVFNSPKKALEASSLPGGEKAVCAACCERSVLVLCASGRVFESVSDITKASKIEFAAVGELCGQKVVHISGSDSHFIAVCDNGRVFGRGSNEYGRLGIGKEQRSVDKFTEISSLRYKIVSASASNDHSLFLTSENKVLACGSNYYGQLLLSSPSKEDVYLPVETTITSGATFAIAGYSTSAVFVGIPPPPNTPNMGLHVTPKASPGLHSASAYLTCLSEKPKDSLSPEEVSSLVVELMKENARLKEENVALQRENESLKEKLVASEFELEEASAEIAQLRAKESSMEEEMKKFVENAKEVNGDLKKQLDSLKANENSLTDAAAGIRIFDVAEIESLEVIRRLGRGATSEVFEVARKETLALKQLEIELCRKINDEEEEEEEEIELDIDLLKRFLLEYQVVNVLQHPNIVKTFGFCFGDSTHGPSILLEFCPSNLKKKVKKLNNEERARVLSELASAMEKVHSAGIIHRDLKLENILLDKENHVKLSDFGLCTLIDSGNDTVSRTQSVGTLSYMAPELIQGRKDYDEKVDVYAFGVVVFLVLTKGEEPRISIADVAAGRQAAIPDTVSDLGRRLIRKCWSYDAEDRPSFEEINEFLHLKAVDLF</sequence>
<dbReference type="PANTHER" id="PTHR23257">
    <property type="entry name" value="SERINE-THREONINE PROTEIN KINASE"/>
    <property type="match status" value="1"/>
</dbReference>
<feature type="coiled-coil region" evidence="5">
    <location>
        <begin position="398"/>
        <end position="485"/>
    </location>
</feature>
<dbReference type="SUPFAM" id="SSF56112">
    <property type="entry name" value="Protein kinase-like (PK-like)"/>
    <property type="match status" value="1"/>
</dbReference>
<dbReference type="InterPro" id="IPR011009">
    <property type="entry name" value="Kinase-like_dom_sf"/>
</dbReference>
<evidence type="ECO:0000256" key="1">
    <source>
        <dbReference type="ARBA" id="ARBA00022741"/>
    </source>
</evidence>
<dbReference type="SMART" id="SM00220">
    <property type="entry name" value="S_TKc"/>
    <property type="match status" value="1"/>
</dbReference>
<organism evidence="7 8">
    <name type="scientific">Tritrichomonas musculus</name>
    <dbReference type="NCBI Taxonomy" id="1915356"/>
    <lineage>
        <taxon>Eukaryota</taxon>
        <taxon>Metamonada</taxon>
        <taxon>Parabasalia</taxon>
        <taxon>Tritrichomonadida</taxon>
        <taxon>Tritrichomonadidae</taxon>
        <taxon>Tritrichomonas</taxon>
    </lineage>
</organism>
<proteinExistence type="predicted"/>
<evidence type="ECO:0000313" key="8">
    <source>
        <dbReference type="Proteomes" id="UP001470230"/>
    </source>
</evidence>
<dbReference type="InterPro" id="IPR000719">
    <property type="entry name" value="Prot_kinase_dom"/>
</dbReference>
<dbReference type="Pfam" id="PF00069">
    <property type="entry name" value="Pkinase"/>
    <property type="match status" value="1"/>
</dbReference>
<dbReference type="PROSITE" id="PS00108">
    <property type="entry name" value="PROTEIN_KINASE_ST"/>
    <property type="match status" value="1"/>
</dbReference>
<dbReference type="Gene3D" id="1.10.510.10">
    <property type="entry name" value="Transferase(Phosphotransferase) domain 1"/>
    <property type="match status" value="1"/>
</dbReference>
<feature type="binding site" evidence="4">
    <location>
        <position position="526"/>
    </location>
    <ligand>
        <name>ATP</name>
        <dbReference type="ChEBI" id="CHEBI:30616"/>
    </ligand>
</feature>
<evidence type="ECO:0000256" key="4">
    <source>
        <dbReference type="PROSITE-ProRule" id="PRU10141"/>
    </source>
</evidence>
<dbReference type="PROSITE" id="PS50012">
    <property type="entry name" value="RCC1_3"/>
    <property type="match status" value="1"/>
</dbReference>
<keyword evidence="8" id="KW-1185">Reference proteome</keyword>
<dbReference type="PROSITE" id="PS00107">
    <property type="entry name" value="PROTEIN_KINASE_ATP"/>
    <property type="match status" value="1"/>
</dbReference>
<dbReference type="Gene3D" id="3.30.200.20">
    <property type="entry name" value="Phosphorylase Kinase, domain 1"/>
    <property type="match status" value="1"/>
</dbReference>
<dbReference type="InterPro" id="IPR008271">
    <property type="entry name" value="Ser/Thr_kinase_AS"/>
</dbReference>
<dbReference type="EMBL" id="JAPFFF010000056">
    <property type="protein sequence ID" value="KAK8838286.1"/>
    <property type="molecule type" value="Genomic_DNA"/>
</dbReference>
<dbReference type="InterPro" id="IPR009091">
    <property type="entry name" value="RCC1/BLIP-II"/>
</dbReference>
<reference evidence="7 8" key="1">
    <citation type="submission" date="2024-04" db="EMBL/GenBank/DDBJ databases">
        <title>Tritrichomonas musculus Genome.</title>
        <authorList>
            <person name="Alves-Ferreira E."/>
            <person name="Grigg M."/>
            <person name="Lorenzi H."/>
            <person name="Galac M."/>
        </authorList>
    </citation>
    <scope>NUCLEOTIDE SEQUENCE [LARGE SCALE GENOMIC DNA]</scope>
    <source>
        <strain evidence="7 8">EAF2021</strain>
    </source>
</reference>
<dbReference type="Proteomes" id="UP001470230">
    <property type="component" value="Unassembled WGS sequence"/>
</dbReference>
<dbReference type="Pfam" id="PF13540">
    <property type="entry name" value="RCC1_2"/>
    <property type="match status" value="2"/>
</dbReference>
<dbReference type="InterPro" id="IPR000408">
    <property type="entry name" value="Reg_chr_condens"/>
</dbReference>
<accession>A0ABR2GWP8</accession>
<evidence type="ECO:0000313" key="7">
    <source>
        <dbReference type="EMBL" id="KAK8838286.1"/>
    </source>
</evidence>
<dbReference type="InterPro" id="IPR050167">
    <property type="entry name" value="Ser_Thr_protein_kinase"/>
</dbReference>
<dbReference type="SUPFAM" id="SSF50985">
    <property type="entry name" value="RCC1/BLIP-II"/>
    <property type="match status" value="1"/>
</dbReference>
<keyword evidence="2 4" id="KW-0067">ATP-binding</keyword>
<keyword evidence="1 4" id="KW-0547">Nucleotide-binding</keyword>
<comment type="caution">
    <text evidence="7">The sequence shown here is derived from an EMBL/GenBank/DDBJ whole genome shotgun (WGS) entry which is preliminary data.</text>
</comment>
<name>A0ABR2GWP8_9EUKA</name>
<keyword evidence="5" id="KW-0175">Coiled coil</keyword>
<protein>
    <recommendedName>
        <fullName evidence="6">Protein kinase domain-containing protein</fullName>
    </recommendedName>
</protein>
<feature type="coiled-coil region" evidence="5">
    <location>
        <begin position="530"/>
        <end position="557"/>
    </location>
</feature>
<evidence type="ECO:0000256" key="5">
    <source>
        <dbReference type="SAM" id="Coils"/>
    </source>
</evidence>
<dbReference type="PROSITE" id="PS50011">
    <property type="entry name" value="PROTEIN_KINASE_DOM"/>
    <property type="match status" value="1"/>
</dbReference>
<evidence type="ECO:0000256" key="3">
    <source>
        <dbReference type="PROSITE-ProRule" id="PRU00235"/>
    </source>
</evidence>
<dbReference type="Gene3D" id="2.130.10.30">
    <property type="entry name" value="Regulator of chromosome condensation 1/beta-lactamase-inhibitor protein II"/>
    <property type="match status" value="1"/>
</dbReference>
<feature type="repeat" description="RCC1" evidence="3">
    <location>
        <begin position="247"/>
        <end position="298"/>
    </location>
</feature>
<evidence type="ECO:0000259" key="6">
    <source>
        <dbReference type="PROSITE" id="PS50011"/>
    </source>
</evidence>
<evidence type="ECO:0000256" key="2">
    <source>
        <dbReference type="ARBA" id="ARBA00022840"/>
    </source>
</evidence>